<dbReference type="Proteomes" id="UP000283003">
    <property type="component" value="Unassembled WGS sequence"/>
</dbReference>
<dbReference type="OrthoDB" id="7508443at2"/>
<evidence type="ECO:0000313" key="2">
    <source>
        <dbReference type="Proteomes" id="UP000283003"/>
    </source>
</evidence>
<reference evidence="1 2" key="1">
    <citation type="submission" date="2018-12" db="EMBL/GenBank/DDBJ databases">
        <title>Croceicoccus ponticola sp. nov., a lipolytic bacterium isolated from seawater.</title>
        <authorList>
            <person name="Yoon J.-H."/>
        </authorList>
    </citation>
    <scope>NUCLEOTIDE SEQUENCE [LARGE SCALE GENOMIC DNA]</scope>
    <source>
        <strain evidence="1 2">GM-16</strain>
    </source>
</reference>
<accession>A0A437H0Q5</accession>
<organism evidence="1 2">
    <name type="scientific">Croceicoccus ponticola</name>
    <dbReference type="NCBI Taxonomy" id="2217664"/>
    <lineage>
        <taxon>Bacteria</taxon>
        <taxon>Pseudomonadati</taxon>
        <taxon>Pseudomonadota</taxon>
        <taxon>Alphaproteobacteria</taxon>
        <taxon>Sphingomonadales</taxon>
        <taxon>Erythrobacteraceae</taxon>
        <taxon>Croceicoccus</taxon>
    </lineage>
</organism>
<keyword evidence="2" id="KW-1185">Reference proteome</keyword>
<evidence type="ECO:0000313" key="1">
    <source>
        <dbReference type="EMBL" id="RVQ69217.1"/>
    </source>
</evidence>
<sequence>MSRAMFIQKDTDTVETMCAKAKIAISTIEILPKGGTRLVCLTSEDADQARVTFRKSILDGAQPRSPMSVSPSRW</sequence>
<gene>
    <name evidence="1" type="ORF">EKN06_03180</name>
</gene>
<dbReference type="EMBL" id="RXOL01000001">
    <property type="protein sequence ID" value="RVQ69217.1"/>
    <property type="molecule type" value="Genomic_DNA"/>
</dbReference>
<comment type="caution">
    <text evidence="1">The sequence shown here is derived from an EMBL/GenBank/DDBJ whole genome shotgun (WGS) entry which is preliminary data.</text>
</comment>
<proteinExistence type="predicted"/>
<name>A0A437H0Q5_9SPHN</name>
<protein>
    <submittedName>
        <fullName evidence="1">Uncharacterized protein</fullName>
    </submittedName>
</protein>
<dbReference type="RefSeq" id="WP_127611406.1">
    <property type="nucleotide sequence ID" value="NZ_RXOL01000001.1"/>
</dbReference>
<dbReference type="AlphaFoldDB" id="A0A437H0Q5"/>